<evidence type="ECO:0000256" key="1">
    <source>
        <dbReference type="SAM" id="MobiDB-lite"/>
    </source>
</evidence>
<reference evidence="3 4" key="1">
    <citation type="submission" date="2018-08" db="EMBL/GenBank/DDBJ databases">
        <title>Genome and evolution of the arbuscular mycorrhizal fungus Diversispora epigaea (formerly Glomus versiforme) and its bacterial endosymbionts.</title>
        <authorList>
            <person name="Sun X."/>
            <person name="Fei Z."/>
            <person name="Harrison M."/>
        </authorList>
    </citation>
    <scope>NUCLEOTIDE SEQUENCE [LARGE SCALE GENOMIC DNA]</scope>
    <source>
        <strain evidence="3 4">IT104</strain>
    </source>
</reference>
<dbReference type="Proteomes" id="UP000266861">
    <property type="component" value="Unassembled WGS sequence"/>
</dbReference>
<feature type="compositionally biased region" description="Polar residues" evidence="1">
    <location>
        <begin position="195"/>
        <end position="205"/>
    </location>
</feature>
<keyword evidence="4" id="KW-1185">Reference proteome</keyword>
<gene>
    <name evidence="3" type="ORF">Glove_673g10</name>
</gene>
<dbReference type="OrthoDB" id="2396506at2759"/>
<feature type="compositionally biased region" description="Basic and acidic residues" evidence="1">
    <location>
        <begin position="148"/>
        <end position="159"/>
    </location>
</feature>
<keyword evidence="2" id="KW-0472">Membrane</keyword>
<feature type="compositionally biased region" description="Acidic residues" evidence="1">
    <location>
        <begin position="180"/>
        <end position="191"/>
    </location>
</feature>
<organism evidence="3 4">
    <name type="scientific">Diversispora epigaea</name>
    <dbReference type="NCBI Taxonomy" id="1348612"/>
    <lineage>
        <taxon>Eukaryota</taxon>
        <taxon>Fungi</taxon>
        <taxon>Fungi incertae sedis</taxon>
        <taxon>Mucoromycota</taxon>
        <taxon>Glomeromycotina</taxon>
        <taxon>Glomeromycetes</taxon>
        <taxon>Diversisporales</taxon>
        <taxon>Diversisporaceae</taxon>
        <taxon>Diversispora</taxon>
    </lineage>
</organism>
<evidence type="ECO:0000313" key="3">
    <source>
        <dbReference type="EMBL" id="RHZ45500.1"/>
    </source>
</evidence>
<name>A0A397GBM9_9GLOM</name>
<dbReference type="EMBL" id="PQFF01000547">
    <property type="protein sequence ID" value="RHZ45500.1"/>
    <property type="molecule type" value="Genomic_DNA"/>
</dbReference>
<protein>
    <submittedName>
        <fullName evidence="3">Uncharacterized protein</fullName>
    </submittedName>
</protein>
<accession>A0A397GBM9</accession>
<feature type="region of interest" description="Disordered" evidence="1">
    <location>
        <begin position="148"/>
        <end position="205"/>
    </location>
</feature>
<comment type="caution">
    <text evidence="3">The sequence shown here is derived from an EMBL/GenBank/DDBJ whole genome shotgun (WGS) entry which is preliminary data.</text>
</comment>
<feature type="transmembrane region" description="Helical" evidence="2">
    <location>
        <begin position="48"/>
        <end position="68"/>
    </location>
</feature>
<evidence type="ECO:0000256" key="2">
    <source>
        <dbReference type="SAM" id="Phobius"/>
    </source>
</evidence>
<keyword evidence="2" id="KW-0812">Transmembrane</keyword>
<evidence type="ECO:0000313" key="4">
    <source>
        <dbReference type="Proteomes" id="UP000266861"/>
    </source>
</evidence>
<proteinExistence type="predicted"/>
<dbReference type="AlphaFoldDB" id="A0A397GBM9"/>
<keyword evidence="2" id="KW-1133">Transmembrane helix</keyword>
<sequence length="534" mass="60982">MLGKTLLNVLPERVSAPAELLQCTPLSGFFARISSCRCSFIKPNLLNIYIVTKIFLFSLYFQIISSFFKTIPYKKWSVRACLQYILEKDVMDFDNVESILDTIRRPEIKNLLERIEKRGEFKSRKLLYKESMKIENLNDKWEVASDTKLETSQTDKRTAESSSNVERAKKRTKNDKFEQDSSDNDNNEDDPFCEKSSTSSKTNSLPFLISDENLSNNAIELIKNSVILVEHEASTPPLQPAITPPPRPQSDVLLYTPNKRHMHDEKVISYLDVMKQSLKYNQVHVQTPSMWTKVEGYLENALKKSGEDFKEAIMLKIEGDNENKLRLYCKKILMDFYNLVDVFPTLSRKIGERKYIIESHSLSAKLTKSSTSTGIVKLDAKGIRSFDDKEIWHMEVVGSPLSPKTGHAVGDTKKSLHSDILNLVSLLLDHLDVPVKTATNIKVFSLQAIGYRITLYSLNITDDGSFLASELASAIIPFSFEETFFQDEFIKQLSIMQELDFNINHNEGATIQDILRIPKSLQDLLQQGNIQNHN</sequence>